<keyword evidence="2" id="KW-1185">Reference proteome</keyword>
<evidence type="ECO:0000313" key="1">
    <source>
        <dbReference type="EMBL" id="CCX05445.1"/>
    </source>
</evidence>
<proteinExistence type="predicted"/>
<reference evidence="1 2" key="1">
    <citation type="journal article" date="2013" name="PLoS Genet.">
        <title>The genome and development-dependent transcriptomes of Pyronema confluens: a window into fungal evolution.</title>
        <authorList>
            <person name="Traeger S."/>
            <person name="Altegoer F."/>
            <person name="Freitag M."/>
            <person name="Gabaldon T."/>
            <person name="Kempken F."/>
            <person name="Kumar A."/>
            <person name="Marcet-Houben M."/>
            <person name="Poggeler S."/>
            <person name="Stajich J.E."/>
            <person name="Nowrousian M."/>
        </authorList>
    </citation>
    <scope>NUCLEOTIDE SEQUENCE [LARGE SCALE GENOMIC DNA]</scope>
    <source>
        <strain evidence="2">CBS 100304</strain>
        <tissue evidence="1">Vegetative mycelium</tissue>
    </source>
</reference>
<evidence type="ECO:0000313" key="2">
    <source>
        <dbReference type="Proteomes" id="UP000018144"/>
    </source>
</evidence>
<sequence>MLTITLCTTAKVAHAIKPILSTVLITHNMLPITAADIHGDFTAIELCPAVDAEVCVTITAGIIKTTVILPTTHMDVIASLTKYRYPKTAITVEPSKHNPKHSHVGFTVPGEELCCILELIGSYNNNARKHGHMVEVNKKIELGFEAHNLKLRFKGHEHDLPEIFSFVGDEEVMTALLGKGGLDAKHGFELTVKDGNIVNVVRDVANKREVIKVGKIITEFIHKHHGIKHAAKAIISPAHKYHYLLRSSKL</sequence>
<dbReference type="OrthoDB" id="10293254at2759"/>
<name>U4L605_PYROM</name>
<accession>U4L605</accession>
<dbReference type="Proteomes" id="UP000018144">
    <property type="component" value="Unassembled WGS sequence"/>
</dbReference>
<organism evidence="1 2">
    <name type="scientific">Pyronema omphalodes (strain CBS 100304)</name>
    <name type="common">Pyronema confluens</name>
    <dbReference type="NCBI Taxonomy" id="1076935"/>
    <lineage>
        <taxon>Eukaryota</taxon>
        <taxon>Fungi</taxon>
        <taxon>Dikarya</taxon>
        <taxon>Ascomycota</taxon>
        <taxon>Pezizomycotina</taxon>
        <taxon>Pezizomycetes</taxon>
        <taxon>Pezizales</taxon>
        <taxon>Pyronemataceae</taxon>
        <taxon>Pyronema</taxon>
    </lineage>
</organism>
<protein>
    <submittedName>
        <fullName evidence="1">Uncharacterized protein</fullName>
    </submittedName>
</protein>
<dbReference type="AlphaFoldDB" id="U4L605"/>
<gene>
    <name evidence="1" type="ORF">PCON_05032</name>
</gene>
<dbReference type="EMBL" id="HF935253">
    <property type="protein sequence ID" value="CCX05445.1"/>
    <property type="molecule type" value="Genomic_DNA"/>
</dbReference>